<organism evidence="2 3">
    <name type="scientific">Hydnum rufescens UP504</name>
    <dbReference type="NCBI Taxonomy" id="1448309"/>
    <lineage>
        <taxon>Eukaryota</taxon>
        <taxon>Fungi</taxon>
        <taxon>Dikarya</taxon>
        <taxon>Basidiomycota</taxon>
        <taxon>Agaricomycotina</taxon>
        <taxon>Agaricomycetes</taxon>
        <taxon>Cantharellales</taxon>
        <taxon>Hydnaceae</taxon>
        <taxon>Hydnum</taxon>
    </lineage>
</organism>
<evidence type="ECO:0000313" key="2">
    <source>
        <dbReference type="EMBL" id="KAF9509125.1"/>
    </source>
</evidence>
<evidence type="ECO:0000313" key="3">
    <source>
        <dbReference type="Proteomes" id="UP000886523"/>
    </source>
</evidence>
<accession>A0A9P6DSZ4</accession>
<proteinExistence type="predicted"/>
<protein>
    <submittedName>
        <fullName evidence="2">Uncharacterized protein</fullName>
    </submittedName>
</protein>
<comment type="caution">
    <text evidence="2">The sequence shown here is derived from an EMBL/GenBank/DDBJ whole genome shotgun (WGS) entry which is preliminary data.</text>
</comment>
<name>A0A9P6DSZ4_9AGAM</name>
<feature type="region of interest" description="Disordered" evidence="1">
    <location>
        <begin position="38"/>
        <end position="73"/>
    </location>
</feature>
<reference evidence="2" key="1">
    <citation type="journal article" date="2020" name="Nat. Commun.">
        <title>Large-scale genome sequencing of mycorrhizal fungi provides insights into the early evolution of symbiotic traits.</title>
        <authorList>
            <person name="Miyauchi S."/>
            <person name="Kiss E."/>
            <person name="Kuo A."/>
            <person name="Drula E."/>
            <person name="Kohler A."/>
            <person name="Sanchez-Garcia M."/>
            <person name="Morin E."/>
            <person name="Andreopoulos B."/>
            <person name="Barry K.W."/>
            <person name="Bonito G."/>
            <person name="Buee M."/>
            <person name="Carver A."/>
            <person name="Chen C."/>
            <person name="Cichocki N."/>
            <person name="Clum A."/>
            <person name="Culley D."/>
            <person name="Crous P.W."/>
            <person name="Fauchery L."/>
            <person name="Girlanda M."/>
            <person name="Hayes R.D."/>
            <person name="Keri Z."/>
            <person name="LaButti K."/>
            <person name="Lipzen A."/>
            <person name="Lombard V."/>
            <person name="Magnuson J."/>
            <person name="Maillard F."/>
            <person name="Murat C."/>
            <person name="Nolan M."/>
            <person name="Ohm R.A."/>
            <person name="Pangilinan J."/>
            <person name="Pereira M.F."/>
            <person name="Perotto S."/>
            <person name="Peter M."/>
            <person name="Pfister S."/>
            <person name="Riley R."/>
            <person name="Sitrit Y."/>
            <person name="Stielow J.B."/>
            <person name="Szollosi G."/>
            <person name="Zifcakova L."/>
            <person name="Stursova M."/>
            <person name="Spatafora J.W."/>
            <person name="Tedersoo L."/>
            <person name="Vaario L.M."/>
            <person name="Yamada A."/>
            <person name="Yan M."/>
            <person name="Wang P."/>
            <person name="Xu J."/>
            <person name="Bruns T."/>
            <person name="Baldrian P."/>
            <person name="Vilgalys R."/>
            <person name="Dunand C."/>
            <person name="Henrissat B."/>
            <person name="Grigoriev I.V."/>
            <person name="Hibbett D."/>
            <person name="Nagy L.G."/>
            <person name="Martin F.M."/>
        </authorList>
    </citation>
    <scope>NUCLEOTIDE SEQUENCE</scope>
    <source>
        <strain evidence="2">UP504</strain>
    </source>
</reference>
<gene>
    <name evidence="2" type="ORF">BS47DRAFT_1349583</name>
</gene>
<dbReference type="AlphaFoldDB" id="A0A9P6DSZ4"/>
<dbReference type="EMBL" id="MU129042">
    <property type="protein sequence ID" value="KAF9509125.1"/>
    <property type="molecule type" value="Genomic_DNA"/>
</dbReference>
<evidence type="ECO:0000256" key="1">
    <source>
        <dbReference type="SAM" id="MobiDB-lite"/>
    </source>
</evidence>
<feature type="non-terminal residue" evidence="2">
    <location>
        <position position="1"/>
    </location>
</feature>
<sequence>ELEVSHRYDKSRGETSGLRLALCAIHRLIALAARFEPEPLTKSSPTPTHFMLNVRQPEQTPFVSPDSREQGMF</sequence>
<dbReference type="Proteomes" id="UP000886523">
    <property type="component" value="Unassembled WGS sequence"/>
</dbReference>
<keyword evidence="3" id="KW-1185">Reference proteome</keyword>